<dbReference type="PRINTS" id="PR00722">
    <property type="entry name" value="CHYMOTRYPSIN"/>
</dbReference>
<dbReference type="PROSITE" id="PS00134">
    <property type="entry name" value="TRYPSIN_HIS"/>
    <property type="match status" value="1"/>
</dbReference>
<dbReference type="OrthoDB" id="267336at2"/>
<dbReference type="InterPro" id="IPR043504">
    <property type="entry name" value="Peptidase_S1_PA_chymotrypsin"/>
</dbReference>
<keyword evidence="10" id="KW-1185">Reference proteome</keyword>
<evidence type="ECO:0000313" key="9">
    <source>
        <dbReference type="EMBL" id="RIJ32594.1"/>
    </source>
</evidence>
<dbReference type="PROSITE" id="PS00135">
    <property type="entry name" value="TRYPSIN_SER"/>
    <property type="match status" value="1"/>
</dbReference>
<dbReference type="CDD" id="cd00190">
    <property type="entry name" value="Tryp_SPc"/>
    <property type="match status" value="1"/>
</dbReference>
<dbReference type="InterPro" id="IPR018114">
    <property type="entry name" value="TRYPSIN_HIS"/>
</dbReference>
<evidence type="ECO:0000256" key="1">
    <source>
        <dbReference type="ARBA" id="ARBA00004613"/>
    </source>
</evidence>
<dbReference type="FunFam" id="2.40.10.10:FF:000054">
    <property type="entry name" value="Complement C1r subcomponent"/>
    <property type="match status" value="1"/>
</dbReference>
<keyword evidence="6" id="KW-0720">Serine protease</keyword>
<evidence type="ECO:0000256" key="5">
    <source>
        <dbReference type="ARBA" id="ARBA00023180"/>
    </source>
</evidence>
<dbReference type="EMBL" id="QWFX01000005">
    <property type="protein sequence ID" value="RIJ32594.1"/>
    <property type="molecule type" value="Genomic_DNA"/>
</dbReference>
<keyword evidence="5" id="KW-0325">Glycoprotein</keyword>
<evidence type="ECO:0000256" key="2">
    <source>
        <dbReference type="ARBA" id="ARBA00022525"/>
    </source>
</evidence>
<dbReference type="SMART" id="SM00020">
    <property type="entry name" value="Tryp_SPc"/>
    <property type="match status" value="1"/>
</dbReference>
<dbReference type="InterPro" id="IPR001254">
    <property type="entry name" value="Trypsin_dom"/>
</dbReference>
<comment type="caution">
    <text evidence="9">The sequence shown here is derived from an EMBL/GenBank/DDBJ whole genome shotgun (WGS) entry which is preliminary data.</text>
</comment>
<feature type="chain" id="PRO_5017400352" evidence="7">
    <location>
        <begin position="22"/>
        <end position="318"/>
    </location>
</feature>
<organism evidence="9 10">
    <name type="scientific">Henriciella mobilis</name>
    <dbReference type="NCBI Taxonomy" id="2305467"/>
    <lineage>
        <taxon>Bacteria</taxon>
        <taxon>Pseudomonadati</taxon>
        <taxon>Pseudomonadota</taxon>
        <taxon>Alphaproteobacteria</taxon>
        <taxon>Hyphomonadales</taxon>
        <taxon>Hyphomonadaceae</taxon>
        <taxon>Henriciella</taxon>
    </lineage>
</organism>
<dbReference type="InterPro" id="IPR009003">
    <property type="entry name" value="Peptidase_S1_PA"/>
</dbReference>
<keyword evidence="6 9" id="KW-0645">Protease</keyword>
<name>A0A399RQQ9_9PROT</name>
<evidence type="ECO:0000256" key="7">
    <source>
        <dbReference type="SAM" id="SignalP"/>
    </source>
</evidence>
<evidence type="ECO:0000259" key="8">
    <source>
        <dbReference type="PROSITE" id="PS50240"/>
    </source>
</evidence>
<evidence type="ECO:0000256" key="6">
    <source>
        <dbReference type="RuleBase" id="RU363034"/>
    </source>
</evidence>
<dbReference type="GO" id="GO:0006508">
    <property type="term" value="P:proteolysis"/>
    <property type="evidence" value="ECO:0007669"/>
    <property type="project" value="UniProtKB-KW"/>
</dbReference>
<dbReference type="SUPFAM" id="SSF50494">
    <property type="entry name" value="Trypsin-like serine proteases"/>
    <property type="match status" value="1"/>
</dbReference>
<dbReference type="RefSeq" id="WP_119374675.1">
    <property type="nucleotide sequence ID" value="NZ_QWFX01000005.1"/>
</dbReference>
<accession>A0A399RQQ9</accession>
<dbReference type="PANTHER" id="PTHR24252">
    <property type="entry name" value="ACROSIN-RELATED"/>
    <property type="match status" value="1"/>
</dbReference>
<dbReference type="AlphaFoldDB" id="A0A399RQQ9"/>
<evidence type="ECO:0000256" key="3">
    <source>
        <dbReference type="ARBA" id="ARBA00022729"/>
    </source>
</evidence>
<gene>
    <name evidence="9" type="ORF">D1223_01700</name>
</gene>
<comment type="subcellular location">
    <subcellularLocation>
        <location evidence="1">Secreted</location>
    </subcellularLocation>
</comment>
<protein>
    <submittedName>
        <fullName evidence="9">Serine protease</fullName>
    </submittedName>
</protein>
<proteinExistence type="predicted"/>
<dbReference type="Gene3D" id="2.40.10.10">
    <property type="entry name" value="Trypsin-like serine proteases"/>
    <property type="match status" value="1"/>
</dbReference>
<evidence type="ECO:0000313" key="10">
    <source>
        <dbReference type="Proteomes" id="UP000266385"/>
    </source>
</evidence>
<sequence length="318" mass="34046">MKRLRKAISMAALLSVSALSACTTETVIGNEETRGIVGGRDANSLYFKGMATLFVNRGSENHHVCGATLISDRWAITAAHCVDSSQIIDGKAVYFQETAAGDFEQFGALRLAAGSPDLSNLYTPLSVHIERIEMHPDYQPGFAERGADIALVKIDGRYAGETTRLAHAENAGWDAEQASLVMTAGYGQLMERGALASALLGSGETMFSPSMTLQSGYLPLVDADDCQRQLRRAVRQWEIDWLPEDLSIDAETQICAGRGVVDSCQGDSGGPLVGLFSTSLAPMQVGIVSWGIGCARPNMPGVYTRISAYADWIESVTG</sequence>
<keyword evidence="2" id="KW-0964">Secreted</keyword>
<reference evidence="9 10" key="1">
    <citation type="submission" date="2018-08" db="EMBL/GenBank/DDBJ databases">
        <title>Henriciella mobilis sp. nov., isolated from seawater.</title>
        <authorList>
            <person name="Cheng H."/>
            <person name="Wu Y.-H."/>
            <person name="Xu X.-W."/>
            <person name="Guo L.-L."/>
        </authorList>
    </citation>
    <scope>NUCLEOTIDE SEQUENCE [LARGE SCALE GENOMIC DNA]</scope>
    <source>
        <strain evidence="9 10">JN25</strain>
    </source>
</reference>
<feature type="domain" description="Peptidase S1" evidence="8">
    <location>
        <begin position="36"/>
        <end position="318"/>
    </location>
</feature>
<dbReference type="InterPro" id="IPR001314">
    <property type="entry name" value="Peptidase_S1A"/>
</dbReference>
<dbReference type="GO" id="GO:0004252">
    <property type="term" value="F:serine-type endopeptidase activity"/>
    <property type="evidence" value="ECO:0007669"/>
    <property type="project" value="InterPro"/>
</dbReference>
<feature type="signal peptide" evidence="7">
    <location>
        <begin position="1"/>
        <end position="21"/>
    </location>
</feature>
<dbReference type="InterPro" id="IPR033116">
    <property type="entry name" value="TRYPSIN_SER"/>
</dbReference>
<keyword evidence="4" id="KW-1015">Disulfide bond</keyword>
<dbReference type="GO" id="GO:0005576">
    <property type="term" value="C:extracellular region"/>
    <property type="evidence" value="ECO:0007669"/>
    <property type="project" value="UniProtKB-SubCell"/>
</dbReference>
<keyword evidence="6" id="KW-0378">Hydrolase</keyword>
<dbReference type="Pfam" id="PF00089">
    <property type="entry name" value="Trypsin"/>
    <property type="match status" value="1"/>
</dbReference>
<dbReference type="Proteomes" id="UP000266385">
    <property type="component" value="Unassembled WGS sequence"/>
</dbReference>
<dbReference type="PROSITE" id="PS51257">
    <property type="entry name" value="PROKAR_LIPOPROTEIN"/>
    <property type="match status" value="1"/>
</dbReference>
<dbReference type="PANTHER" id="PTHR24252:SF7">
    <property type="entry name" value="HYALIN"/>
    <property type="match status" value="1"/>
</dbReference>
<dbReference type="PROSITE" id="PS50240">
    <property type="entry name" value="TRYPSIN_DOM"/>
    <property type="match status" value="1"/>
</dbReference>
<keyword evidence="3 7" id="KW-0732">Signal</keyword>
<evidence type="ECO:0000256" key="4">
    <source>
        <dbReference type="ARBA" id="ARBA00023157"/>
    </source>
</evidence>